<dbReference type="RefSeq" id="WP_077919321.1">
    <property type="nucleotide sequence ID" value="NZ_SBLB01000005.1"/>
</dbReference>
<feature type="transmembrane region" description="Helical" evidence="1">
    <location>
        <begin position="237"/>
        <end position="259"/>
    </location>
</feature>
<gene>
    <name evidence="3" type="ORF">EQG79_20320</name>
</gene>
<comment type="caution">
    <text evidence="3">The sequence shown here is derived from an EMBL/GenBank/DDBJ whole genome shotgun (WGS) entry which is preliminary data.</text>
</comment>
<protein>
    <submittedName>
        <fullName evidence="3">DUF4178 domain-containing protein</fullName>
    </submittedName>
</protein>
<dbReference type="Pfam" id="PF13785">
    <property type="entry name" value="DUF4178"/>
    <property type="match status" value="1"/>
</dbReference>
<sequence length="432" mass="48094">MTESAPTTPPLATLTCPNCQTSITYYDVTGSSFYACPACATLFEYEHEGPPRIIHTLQKLSTQPLIPIGATGTLGGNAYRVVGFMRKTEAGAAAEWSEYVLYSPVVGYAQLAEYNGHWQFVRPAPRNDYTILKESARSWTVNDDDRDYQLYHHYQPRLLAAVGEFDWNIREDEALTVYEFIAPPYMLSSEQKNEQEASWYRAEHRSRQAIADAFGLDNELPQPLGVGAIQPSPTEGLLAPLVSLTIGACLAVLLIMLIFNGFRSSPTLIEQSFFSQRDSTKGNALREFISPSFAVEGPTALAVQMNTTLTNQWVELAVRLVNDQTGDAYEFAKSIEYYSGVSGGESWTEGRQSESAVLSRVPSGRYHLEVQPYAENAMPAPVRITVKQNTTLHSNIFLILAALLIYPIVSYIQQASFEQRRWAESDYGAMDD</sequence>
<organism evidence="3 4">
    <name type="scientific">Spirosoma sordidisoli</name>
    <dbReference type="NCBI Taxonomy" id="2502893"/>
    <lineage>
        <taxon>Bacteria</taxon>
        <taxon>Pseudomonadati</taxon>
        <taxon>Bacteroidota</taxon>
        <taxon>Cytophagia</taxon>
        <taxon>Cytophagales</taxon>
        <taxon>Cytophagaceae</taxon>
        <taxon>Spirosoma</taxon>
    </lineage>
</organism>
<reference evidence="3 4" key="1">
    <citation type="submission" date="2019-01" db="EMBL/GenBank/DDBJ databases">
        <title>Spirosoma flava sp. nov., a propanil-degrading bacterium isolated from herbicide-contaminated soil.</title>
        <authorList>
            <person name="Zhang L."/>
            <person name="Jiang J.-D."/>
        </authorList>
    </citation>
    <scope>NUCLEOTIDE SEQUENCE [LARGE SCALE GENOMIC DNA]</scope>
    <source>
        <strain evidence="3 4">TY50</strain>
    </source>
</reference>
<evidence type="ECO:0000313" key="4">
    <source>
        <dbReference type="Proteomes" id="UP000290407"/>
    </source>
</evidence>
<keyword evidence="1" id="KW-1133">Transmembrane helix</keyword>
<feature type="transmembrane region" description="Helical" evidence="1">
    <location>
        <begin position="392"/>
        <end position="412"/>
    </location>
</feature>
<evidence type="ECO:0000313" key="3">
    <source>
        <dbReference type="EMBL" id="RYC68691.1"/>
    </source>
</evidence>
<dbReference type="Proteomes" id="UP000290407">
    <property type="component" value="Unassembled WGS sequence"/>
</dbReference>
<dbReference type="AlphaFoldDB" id="A0A4Q2ULV9"/>
<dbReference type="EMBL" id="SBLB01000005">
    <property type="protein sequence ID" value="RYC68691.1"/>
    <property type="molecule type" value="Genomic_DNA"/>
</dbReference>
<proteinExistence type="predicted"/>
<evidence type="ECO:0000256" key="1">
    <source>
        <dbReference type="SAM" id="Phobius"/>
    </source>
</evidence>
<keyword evidence="1" id="KW-0472">Membrane</keyword>
<feature type="domain" description="DUF4178" evidence="2">
    <location>
        <begin position="68"/>
        <end position="203"/>
    </location>
</feature>
<accession>A0A4Q2ULV9</accession>
<name>A0A4Q2ULV9_9BACT</name>
<evidence type="ECO:0000259" key="2">
    <source>
        <dbReference type="Pfam" id="PF13785"/>
    </source>
</evidence>
<keyword evidence="4" id="KW-1185">Reference proteome</keyword>
<dbReference type="InterPro" id="IPR025235">
    <property type="entry name" value="DUF4178"/>
</dbReference>
<keyword evidence="1" id="KW-0812">Transmembrane</keyword>